<name>A0AAD6UYA7_9AGAR</name>
<comment type="caution">
    <text evidence="2">The sequence shown here is derived from an EMBL/GenBank/DDBJ whole genome shotgun (WGS) entry which is preliminary data.</text>
</comment>
<organism evidence="2 3">
    <name type="scientific">Mycena pura</name>
    <dbReference type="NCBI Taxonomy" id="153505"/>
    <lineage>
        <taxon>Eukaryota</taxon>
        <taxon>Fungi</taxon>
        <taxon>Dikarya</taxon>
        <taxon>Basidiomycota</taxon>
        <taxon>Agaricomycotina</taxon>
        <taxon>Agaricomycetes</taxon>
        <taxon>Agaricomycetidae</taxon>
        <taxon>Agaricales</taxon>
        <taxon>Marasmiineae</taxon>
        <taxon>Mycenaceae</taxon>
        <taxon>Mycena</taxon>
    </lineage>
</organism>
<evidence type="ECO:0000313" key="2">
    <source>
        <dbReference type="EMBL" id="KAJ7197938.1"/>
    </source>
</evidence>
<protein>
    <submittedName>
        <fullName evidence="2">Uncharacterized protein</fullName>
    </submittedName>
</protein>
<accession>A0AAD6UYA7</accession>
<proteinExistence type="predicted"/>
<dbReference type="EMBL" id="JARJCW010000075">
    <property type="protein sequence ID" value="KAJ7197938.1"/>
    <property type="molecule type" value="Genomic_DNA"/>
</dbReference>
<evidence type="ECO:0000256" key="1">
    <source>
        <dbReference type="SAM" id="SignalP"/>
    </source>
</evidence>
<evidence type="ECO:0000313" key="3">
    <source>
        <dbReference type="Proteomes" id="UP001219525"/>
    </source>
</evidence>
<dbReference type="AlphaFoldDB" id="A0AAD6UYA7"/>
<reference evidence="2" key="1">
    <citation type="submission" date="2023-03" db="EMBL/GenBank/DDBJ databases">
        <title>Massive genome expansion in bonnet fungi (Mycena s.s.) driven by repeated elements and novel gene families across ecological guilds.</title>
        <authorList>
            <consortium name="Lawrence Berkeley National Laboratory"/>
            <person name="Harder C.B."/>
            <person name="Miyauchi S."/>
            <person name="Viragh M."/>
            <person name="Kuo A."/>
            <person name="Thoen E."/>
            <person name="Andreopoulos B."/>
            <person name="Lu D."/>
            <person name="Skrede I."/>
            <person name="Drula E."/>
            <person name="Henrissat B."/>
            <person name="Morin E."/>
            <person name="Kohler A."/>
            <person name="Barry K."/>
            <person name="LaButti K."/>
            <person name="Morin E."/>
            <person name="Salamov A."/>
            <person name="Lipzen A."/>
            <person name="Mereny Z."/>
            <person name="Hegedus B."/>
            <person name="Baldrian P."/>
            <person name="Stursova M."/>
            <person name="Weitz H."/>
            <person name="Taylor A."/>
            <person name="Grigoriev I.V."/>
            <person name="Nagy L.G."/>
            <person name="Martin F."/>
            <person name="Kauserud H."/>
        </authorList>
    </citation>
    <scope>NUCLEOTIDE SEQUENCE</scope>
    <source>
        <strain evidence="2">9144</strain>
    </source>
</reference>
<sequence>MKFSTGFLALVAAMLSQIAAASVDTAAECGALGGVMKVPDVLPEGVNLTDIRNCAGHPLGINETRTGSEGFIQGKYKTIIQKDSYLMSTITSRPGRACETRETLVCTKGKDGVGYCWKVCGRGGEWCWTASNGGFGGWDTCIDASDCGTDNNEYGCGAGGCADCGCSCIHPGYP</sequence>
<feature type="signal peptide" evidence="1">
    <location>
        <begin position="1"/>
        <end position="20"/>
    </location>
</feature>
<keyword evidence="3" id="KW-1185">Reference proteome</keyword>
<keyword evidence="1" id="KW-0732">Signal</keyword>
<dbReference type="Proteomes" id="UP001219525">
    <property type="component" value="Unassembled WGS sequence"/>
</dbReference>
<gene>
    <name evidence="2" type="ORF">GGX14DRAFT_374572</name>
</gene>
<feature type="chain" id="PRO_5042113430" evidence="1">
    <location>
        <begin position="21"/>
        <end position="174"/>
    </location>
</feature>